<comment type="similarity">
    <text evidence="7">Belongs to the adenylosuccinate synthetase family.</text>
</comment>
<evidence type="ECO:0000313" key="8">
    <source>
        <dbReference type="EMBL" id="GHO98164.1"/>
    </source>
</evidence>
<dbReference type="Gene3D" id="3.90.170.10">
    <property type="entry name" value="Adenylosuccinate Synthetase, subunit A, domain 3"/>
    <property type="match status" value="1"/>
</dbReference>
<evidence type="ECO:0000256" key="1">
    <source>
        <dbReference type="ARBA" id="ARBA00022598"/>
    </source>
</evidence>
<dbReference type="GO" id="GO:0000287">
    <property type="term" value="F:magnesium ion binding"/>
    <property type="evidence" value="ECO:0007669"/>
    <property type="project" value="UniProtKB-UniRule"/>
</dbReference>
<keyword evidence="4 7" id="KW-0658">Purine biosynthesis</keyword>
<dbReference type="SMART" id="SM00788">
    <property type="entry name" value="Adenylsucc_synt"/>
    <property type="match status" value="1"/>
</dbReference>
<evidence type="ECO:0000256" key="5">
    <source>
        <dbReference type="ARBA" id="ARBA00022842"/>
    </source>
</evidence>
<dbReference type="Proteomes" id="UP000597444">
    <property type="component" value="Unassembled WGS sequence"/>
</dbReference>
<dbReference type="GO" id="GO:0044208">
    <property type="term" value="P:'de novo' AMP biosynthetic process"/>
    <property type="evidence" value="ECO:0007669"/>
    <property type="project" value="UniProtKB-UniRule"/>
</dbReference>
<evidence type="ECO:0000256" key="6">
    <source>
        <dbReference type="ARBA" id="ARBA00023134"/>
    </source>
</evidence>
<dbReference type="GO" id="GO:0004019">
    <property type="term" value="F:adenylosuccinate synthase activity"/>
    <property type="evidence" value="ECO:0007669"/>
    <property type="project" value="UniProtKB-UniRule"/>
</dbReference>
<comment type="catalytic activity">
    <reaction evidence="7">
        <text>IMP + L-aspartate + GTP = N(6)-(1,2-dicarboxyethyl)-AMP + GDP + phosphate + 2 H(+)</text>
        <dbReference type="Rhea" id="RHEA:15753"/>
        <dbReference type="ChEBI" id="CHEBI:15378"/>
        <dbReference type="ChEBI" id="CHEBI:29991"/>
        <dbReference type="ChEBI" id="CHEBI:37565"/>
        <dbReference type="ChEBI" id="CHEBI:43474"/>
        <dbReference type="ChEBI" id="CHEBI:57567"/>
        <dbReference type="ChEBI" id="CHEBI:58053"/>
        <dbReference type="ChEBI" id="CHEBI:58189"/>
        <dbReference type="EC" id="6.3.4.4"/>
    </reaction>
</comment>
<dbReference type="RefSeq" id="WP_220208929.1">
    <property type="nucleotide sequence ID" value="NZ_BNJK01000002.1"/>
</dbReference>
<comment type="subcellular location">
    <subcellularLocation>
        <location evidence="7">Cytoplasm</location>
    </subcellularLocation>
</comment>
<evidence type="ECO:0000256" key="4">
    <source>
        <dbReference type="ARBA" id="ARBA00022755"/>
    </source>
</evidence>
<feature type="binding site" evidence="7">
    <location>
        <position position="15"/>
    </location>
    <ligand>
        <name>Mg(2+)</name>
        <dbReference type="ChEBI" id="CHEBI:18420"/>
    </ligand>
</feature>
<dbReference type="EC" id="6.3.4.4" evidence="7"/>
<keyword evidence="7" id="KW-0963">Cytoplasm</keyword>
<dbReference type="PANTHER" id="PTHR11846:SF0">
    <property type="entry name" value="ADENYLOSUCCINATE SYNTHETASE"/>
    <property type="match status" value="1"/>
</dbReference>
<feature type="active site" description="Proton acceptor" evidence="7">
    <location>
        <position position="15"/>
    </location>
</feature>
<keyword evidence="3 7" id="KW-0547">Nucleotide-binding</keyword>
<dbReference type="PANTHER" id="PTHR11846">
    <property type="entry name" value="ADENYLOSUCCINATE SYNTHETASE"/>
    <property type="match status" value="1"/>
</dbReference>
<protein>
    <recommendedName>
        <fullName evidence="7">Adenylosuccinate synthetase</fullName>
        <shortName evidence="7">AMPSase</shortName>
        <shortName evidence="7">AdSS</shortName>
        <ecNumber evidence="7">6.3.4.4</ecNumber>
    </recommendedName>
    <alternativeName>
        <fullName evidence="7">IMP--aspartate ligase</fullName>
    </alternativeName>
</protein>
<dbReference type="InterPro" id="IPR042109">
    <property type="entry name" value="Adenylosuccinate_synth_dom1"/>
</dbReference>
<feature type="binding site" evidence="7">
    <location>
        <begin position="351"/>
        <end position="353"/>
    </location>
    <ligand>
        <name>GTP</name>
        <dbReference type="ChEBI" id="CHEBI:37565"/>
    </ligand>
</feature>
<dbReference type="InterPro" id="IPR001114">
    <property type="entry name" value="Adenylosuccinate_synthetase"/>
</dbReference>
<keyword evidence="2 7" id="KW-0479">Metal-binding</keyword>
<feature type="binding site" description="in other chain" evidence="7">
    <location>
        <position position="259"/>
    </location>
    <ligand>
        <name>IMP</name>
        <dbReference type="ChEBI" id="CHEBI:58053"/>
        <note>ligand shared between dimeric partners</note>
    </ligand>
</feature>
<reference evidence="8" key="1">
    <citation type="submission" date="2020-10" db="EMBL/GenBank/DDBJ databases">
        <title>Taxonomic study of unclassified bacteria belonging to the class Ktedonobacteria.</title>
        <authorList>
            <person name="Yabe S."/>
            <person name="Wang C.M."/>
            <person name="Zheng Y."/>
            <person name="Sakai Y."/>
            <person name="Cavaletti L."/>
            <person name="Monciardini P."/>
            <person name="Donadio S."/>
        </authorList>
    </citation>
    <scope>NUCLEOTIDE SEQUENCE</scope>
    <source>
        <strain evidence="8">ID150040</strain>
    </source>
</reference>
<dbReference type="AlphaFoldDB" id="A0A8J3IUK8"/>
<dbReference type="Pfam" id="PF00709">
    <property type="entry name" value="Adenylsucc_synt"/>
    <property type="match status" value="1"/>
</dbReference>
<evidence type="ECO:0000256" key="7">
    <source>
        <dbReference type="HAMAP-Rule" id="MF_00011"/>
    </source>
</evidence>
<gene>
    <name evidence="8" type="primary">purA_3</name>
    <name evidence="7" type="synonym">purA</name>
    <name evidence="8" type="ORF">KSF_082120</name>
</gene>
<organism evidence="8 9">
    <name type="scientific">Reticulibacter mediterranei</name>
    <dbReference type="NCBI Taxonomy" id="2778369"/>
    <lineage>
        <taxon>Bacteria</taxon>
        <taxon>Bacillati</taxon>
        <taxon>Chloroflexota</taxon>
        <taxon>Ktedonobacteria</taxon>
        <taxon>Ktedonobacterales</taxon>
        <taxon>Reticulibacteraceae</taxon>
        <taxon>Reticulibacter</taxon>
    </lineage>
</organism>
<feature type="binding site" description="in other chain" evidence="7">
    <location>
        <position position="244"/>
    </location>
    <ligand>
        <name>IMP</name>
        <dbReference type="ChEBI" id="CHEBI:58053"/>
        <note>ligand shared between dimeric partners</note>
    </ligand>
</feature>
<dbReference type="EMBL" id="BNJK01000002">
    <property type="protein sequence ID" value="GHO98164.1"/>
    <property type="molecule type" value="Genomic_DNA"/>
</dbReference>
<evidence type="ECO:0000313" key="9">
    <source>
        <dbReference type="Proteomes" id="UP000597444"/>
    </source>
</evidence>
<sequence length="465" mass="52184">MSRKAIFIADLGFGDAGKGTITDYLTRECSADLVVRYNGGPQAAHNVVTADGKHHTFAQFGSGMLLPWTRTLLTRFMLINPLNMLREERHLAQLGVRDALSRTLVDRRALIITPFQKAANRLRELARADQRHGSCGEGIGECRADQLAYGNDVLYAGDLLDRATMRKKLQFLLDTKYAEVAVLREHLPDSEQVRQELATFTHPTSIDDCLDVYLYFARCVQLLDETAISARFAQSETMIFEGAQGVLLDENYAFAPYTTWSTTTFANADTLLQEHNYTGEIIKLGVLRAYATRHGAGPFPTEEPALTAALPDLHNSWNDWQQTFRVGHFDLVATRYARDVIGHLDGLAITHLDRWETMSAHQLCTAYHYQGVEADLSPYFVSPLGQESRTLTGIKVQQSATLTHQEELTRHLWLCRPHYQTLPERSTQEEYLALLAEQLAAPIAIISSGPTEADKRSLSVMQSWL</sequence>
<comment type="function">
    <text evidence="7">Plays an important role in the de novo pathway of purine nucleotide biosynthesis. Catalyzes the first committed step in the biosynthesis of AMP from IMP.</text>
</comment>
<accession>A0A8J3IUK8</accession>
<comment type="subunit">
    <text evidence="7">Homodimer.</text>
</comment>
<evidence type="ECO:0000256" key="3">
    <source>
        <dbReference type="ARBA" id="ARBA00022741"/>
    </source>
</evidence>
<keyword evidence="6 7" id="KW-0342">GTP-binding</keyword>
<dbReference type="UniPathway" id="UPA00075">
    <property type="reaction ID" value="UER00335"/>
</dbReference>
<proteinExistence type="inferred from homology"/>
<feature type="binding site" evidence="7">
    <location>
        <begin position="447"/>
        <end position="449"/>
    </location>
    <ligand>
        <name>GTP</name>
        <dbReference type="ChEBI" id="CHEBI:37565"/>
    </ligand>
</feature>
<keyword evidence="1 7" id="KW-0436">Ligase</keyword>
<dbReference type="GO" id="GO:0005737">
    <property type="term" value="C:cytoplasm"/>
    <property type="evidence" value="ECO:0007669"/>
    <property type="project" value="UniProtKB-SubCell"/>
</dbReference>
<dbReference type="HAMAP" id="MF_00011">
    <property type="entry name" value="Adenylosucc_synth"/>
    <property type="match status" value="1"/>
</dbReference>
<dbReference type="Gene3D" id="1.10.300.10">
    <property type="entry name" value="Adenylosuccinate Synthetase, subunit A, domain 2"/>
    <property type="match status" value="1"/>
</dbReference>
<evidence type="ECO:0000256" key="2">
    <source>
        <dbReference type="ARBA" id="ARBA00022723"/>
    </source>
</evidence>
<comment type="cofactor">
    <cofactor evidence="7">
        <name>Mg(2+)</name>
        <dbReference type="ChEBI" id="CHEBI:18420"/>
    </cofactor>
    <text evidence="7">Binds 1 Mg(2+) ion per subunit.</text>
</comment>
<dbReference type="InterPro" id="IPR042110">
    <property type="entry name" value="Adenylosuccinate_synth_dom2"/>
</dbReference>
<comment type="caution">
    <text evidence="7">Lacks conserved residue(s) required for the propagation of feature annotation.</text>
</comment>
<name>A0A8J3IUK8_9CHLR</name>
<dbReference type="InterPro" id="IPR027417">
    <property type="entry name" value="P-loop_NTPase"/>
</dbReference>
<dbReference type="GO" id="GO:0005525">
    <property type="term" value="F:GTP binding"/>
    <property type="evidence" value="ECO:0007669"/>
    <property type="project" value="UniProtKB-UniRule"/>
</dbReference>
<keyword evidence="5 7" id="KW-0460">Magnesium</keyword>
<keyword evidence="9" id="KW-1185">Reference proteome</keyword>
<feature type="active site" description="Proton donor" evidence="7">
    <location>
        <position position="45"/>
    </location>
</feature>
<dbReference type="GO" id="GO:0046040">
    <property type="term" value="P:IMP metabolic process"/>
    <property type="evidence" value="ECO:0007669"/>
    <property type="project" value="TreeGrafter"/>
</dbReference>
<dbReference type="Gene3D" id="3.40.440.10">
    <property type="entry name" value="Adenylosuccinate Synthetase, subunit A, domain 1"/>
    <property type="match status" value="1"/>
</dbReference>
<comment type="caution">
    <text evidence="8">The sequence shown here is derived from an EMBL/GenBank/DDBJ whole genome shotgun (WGS) entry which is preliminary data.</text>
</comment>
<dbReference type="InterPro" id="IPR042111">
    <property type="entry name" value="Adenylosuccinate_synth_dom3"/>
</dbReference>
<comment type="pathway">
    <text evidence="7">Purine metabolism; AMP biosynthesis via de novo pathway; AMP from IMP: step 1/2.</text>
</comment>
<dbReference type="SUPFAM" id="SSF52540">
    <property type="entry name" value="P-loop containing nucleoside triphosphate hydrolases"/>
    <property type="match status" value="1"/>
</dbReference>